<dbReference type="GO" id="GO:0030295">
    <property type="term" value="F:protein kinase activator activity"/>
    <property type="evidence" value="ECO:0007669"/>
    <property type="project" value="TreeGrafter"/>
</dbReference>
<dbReference type="SUPFAM" id="SSF47384">
    <property type="entry name" value="Homodimeric domain of signal transducing histidine kinase"/>
    <property type="match status" value="1"/>
</dbReference>
<dbReference type="FunFam" id="3.30.565.10:FF:000006">
    <property type="entry name" value="Sensor histidine kinase WalK"/>
    <property type="match status" value="1"/>
</dbReference>
<feature type="domain" description="Histidine kinase" evidence="7">
    <location>
        <begin position="373"/>
        <end position="588"/>
    </location>
</feature>
<sequence>MRDRVALRWRLGGLLFAVLVIVALPFMVTRSGSRDAIAANERVTHSSEVKSLTYRIAYVTRDSEAAMYRLMDGADDAQTKERATRATKEVPVMLNQLRNMTLDSADQQARIGALSSTVSGRLALMEQAVMRLKVGDKEGATDALRDSVSLFQMDSLIDGIVQSEDTTLSSRRGEAKSASFNSSLVLSITAAAQIILLGIVVIVSERQISRRLMAEERAGQAVQRSQMIVQAVREPIALLDTKLCTLLVNAAFSELYGLLPGHRQSMALVEIGEGAWRDSALLQRLNDVLLLDRELWDYELIQRTVDGVDRHVVINARRLQQGDGGEPVLLLTVSDVTARALVEQQVKELNRQLEGKVAQISDVNRELEAFSYSVSHDLRAPLRHIAGFANKLEQHLGAGADEKTSHYISVINDAAKRMGLLIEDLLVFSRLGRGALRLQPVDMQSLAEEARVLAESDVQNRRIMWTIAPLPIVIGDENMLRTVWQNLLGNAVKYTGHSDVARINVEVHRSTNGDYEFVVSDNGAGFDMQYAGKLFGVFQRLHRASEFPGNGIGLANVRRIVSRHGGKVWADAQPGQGARFHFTLPASDLADSFAQERQ</sequence>
<dbReference type="SMART" id="SM00387">
    <property type="entry name" value="HATPase_c"/>
    <property type="match status" value="1"/>
</dbReference>
<keyword evidence="6" id="KW-0175">Coiled coil</keyword>
<dbReference type="InterPro" id="IPR036097">
    <property type="entry name" value="HisK_dim/P_sf"/>
</dbReference>
<dbReference type="SMART" id="SM00388">
    <property type="entry name" value="HisKA"/>
    <property type="match status" value="1"/>
</dbReference>
<dbReference type="Proteomes" id="UP000291822">
    <property type="component" value="Unassembled WGS sequence"/>
</dbReference>
<dbReference type="InterPro" id="IPR003661">
    <property type="entry name" value="HisK_dim/P_dom"/>
</dbReference>
<evidence type="ECO:0000256" key="1">
    <source>
        <dbReference type="ARBA" id="ARBA00000085"/>
    </source>
</evidence>
<keyword evidence="4" id="KW-0808">Transferase</keyword>
<keyword evidence="3" id="KW-0597">Phosphoprotein</keyword>
<dbReference type="EC" id="2.7.13.3" evidence="2"/>
<dbReference type="AlphaFoldDB" id="A0A4R0YHJ9"/>
<keyword evidence="9" id="KW-1185">Reference proteome</keyword>
<dbReference type="Pfam" id="PF02518">
    <property type="entry name" value="HATPase_c"/>
    <property type="match status" value="1"/>
</dbReference>
<dbReference type="InterPro" id="IPR007891">
    <property type="entry name" value="CHASE3"/>
</dbReference>
<dbReference type="RefSeq" id="WP_131152169.1">
    <property type="nucleotide sequence ID" value="NZ_SJTG01000004.1"/>
</dbReference>
<dbReference type="InterPro" id="IPR050351">
    <property type="entry name" value="BphY/WalK/GraS-like"/>
</dbReference>
<dbReference type="InterPro" id="IPR036890">
    <property type="entry name" value="HATPase_C_sf"/>
</dbReference>
<dbReference type="EMBL" id="SJTG01000004">
    <property type="protein sequence ID" value="TCI07890.1"/>
    <property type="molecule type" value="Genomic_DNA"/>
</dbReference>
<feature type="coiled-coil region" evidence="6">
    <location>
        <begin position="339"/>
        <end position="366"/>
    </location>
</feature>
<dbReference type="InterPro" id="IPR004358">
    <property type="entry name" value="Sig_transdc_His_kin-like_C"/>
</dbReference>
<dbReference type="InterPro" id="IPR035965">
    <property type="entry name" value="PAS-like_dom_sf"/>
</dbReference>
<dbReference type="Pfam" id="PF00512">
    <property type="entry name" value="HisKA"/>
    <property type="match status" value="1"/>
</dbReference>
<comment type="caution">
    <text evidence="8">The sequence shown here is derived from an EMBL/GenBank/DDBJ whole genome shotgun (WGS) entry which is preliminary data.</text>
</comment>
<proteinExistence type="predicted"/>
<dbReference type="Gene3D" id="1.10.287.130">
    <property type="match status" value="1"/>
</dbReference>
<reference evidence="8 9" key="1">
    <citation type="submission" date="2019-02" db="EMBL/GenBank/DDBJ databases">
        <title>Dyella amyloliquefaciens sp. nov., isolated from forest soil.</title>
        <authorList>
            <person name="Gao Z.-H."/>
            <person name="Qiu L.-H."/>
        </authorList>
    </citation>
    <scope>NUCLEOTIDE SEQUENCE [LARGE SCALE GENOMIC DNA]</scope>
    <source>
        <strain evidence="8 9">KACC 12747</strain>
    </source>
</reference>
<dbReference type="SUPFAM" id="SSF55785">
    <property type="entry name" value="PYP-like sensor domain (PAS domain)"/>
    <property type="match status" value="1"/>
</dbReference>
<dbReference type="PRINTS" id="PR00344">
    <property type="entry name" value="BCTRLSENSOR"/>
</dbReference>
<dbReference type="PANTHER" id="PTHR42878">
    <property type="entry name" value="TWO-COMPONENT HISTIDINE KINASE"/>
    <property type="match status" value="1"/>
</dbReference>
<dbReference type="GO" id="GO:0000156">
    <property type="term" value="F:phosphorelay response regulator activity"/>
    <property type="evidence" value="ECO:0007669"/>
    <property type="project" value="TreeGrafter"/>
</dbReference>
<dbReference type="Pfam" id="PF05227">
    <property type="entry name" value="CHASE3"/>
    <property type="match status" value="1"/>
</dbReference>
<dbReference type="InterPro" id="IPR003594">
    <property type="entry name" value="HATPase_dom"/>
</dbReference>
<evidence type="ECO:0000256" key="5">
    <source>
        <dbReference type="ARBA" id="ARBA00022777"/>
    </source>
</evidence>
<dbReference type="GO" id="GO:0000155">
    <property type="term" value="F:phosphorelay sensor kinase activity"/>
    <property type="evidence" value="ECO:0007669"/>
    <property type="project" value="InterPro"/>
</dbReference>
<dbReference type="Gene3D" id="3.30.450.20">
    <property type="entry name" value="PAS domain"/>
    <property type="match status" value="1"/>
</dbReference>
<comment type="catalytic activity">
    <reaction evidence="1">
        <text>ATP + protein L-histidine = ADP + protein N-phospho-L-histidine.</text>
        <dbReference type="EC" id="2.7.13.3"/>
    </reaction>
</comment>
<protein>
    <recommendedName>
        <fullName evidence="2">histidine kinase</fullName>
        <ecNumber evidence="2">2.7.13.3</ecNumber>
    </recommendedName>
</protein>
<dbReference type="SUPFAM" id="SSF55874">
    <property type="entry name" value="ATPase domain of HSP90 chaperone/DNA topoisomerase II/histidine kinase"/>
    <property type="match status" value="1"/>
</dbReference>
<evidence type="ECO:0000313" key="8">
    <source>
        <dbReference type="EMBL" id="TCI07890.1"/>
    </source>
</evidence>
<dbReference type="PANTHER" id="PTHR42878:SF15">
    <property type="entry name" value="BACTERIOPHYTOCHROME"/>
    <property type="match status" value="1"/>
</dbReference>
<evidence type="ECO:0000259" key="7">
    <source>
        <dbReference type="PROSITE" id="PS50109"/>
    </source>
</evidence>
<gene>
    <name evidence="8" type="ORF">EZM97_24780</name>
</gene>
<dbReference type="FunFam" id="1.10.287.130:FF:000070">
    <property type="entry name" value="Histidine kinase sensor protein"/>
    <property type="match status" value="1"/>
</dbReference>
<evidence type="ECO:0000313" key="9">
    <source>
        <dbReference type="Proteomes" id="UP000291822"/>
    </source>
</evidence>
<evidence type="ECO:0000256" key="2">
    <source>
        <dbReference type="ARBA" id="ARBA00012438"/>
    </source>
</evidence>
<evidence type="ECO:0000256" key="3">
    <source>
        <dbReference type="ARBA" id="ARBA00022553"/>
    </source>
</evidence>
<dbReference type="InterPro" id="IPR005467">
    <property type="entry name" value="His_kinase_dom"/>
</dbReference>
<organism evidence="8 9">
    <name type="scientific">Dyella soli</name>
    <dbReference type="NCBI Taxonomy" id="522319"/>
    <lineage>
        <taxon>Bacteria</taxon>
        <taxon>Pseudomonadati</taxon>
        <taxon>Pseudomonadota</taxon>
        <taxon>Gammaproteobacteria</taxon>
        <taxon>Lysobacterales</taxon>
        <taxon>Rhodanobacteraceae</taxon>
        <taxon>Dyella</taxon>
    </lineage>
</organism>
<dbReference type="CDD" id="cd00082">
    <property type="entry name" value="HisKA"/>
    <property type="match status" value="1"/>
</dbReference>
<evidence type="ECO:0000256" key="6">
    <source>
        <dbReference type="SAM" id="Coils"/>
    </source>
</evidence>
<accession>A0A4R0YHJ9</accession>
<name>A0A4R0YHJ9_9GAMM</name>
<dbReference type="Gene3D" id="3.30.565.10">
    <property type="entry name" value="Histidine kinase-like ATPase, C-terminal domain"/>
    <property type="match status" value="1"/>
</dbReference>
<evidence type="ECO:0000256" key="4">
    <source>
        <dbReference type="ARBA" id="ARBA00022679"/>
    </source>
</evidence>
<dbReference type="GO" id="GO:0007234">
    <property type="term" value="P:osmosensory signaling via phosphorelay pathway"/>
    <property type="evidence" value="ECO:0007669"/>
    <property type="project" value="TreeGrafter"/>
</dbReference>
<dbReference type="GO" id="GO:0005886">
    <property type="term" value="C:plasma membrane"/>
    <property type="evidence" value="ECO:0007669"/>
    <property type="project" value="UniProtKB-ARBA"/>
</dbReference>
<dbReference type="PROSITE" id="PS50109">
    <property type="entry name" value="HIS_KIN"/>
    <property type="match status" value="1"/>
</dbReference>
<keyword evidence="5 8" id="KW-0418">Kinase</keyword>